<sequence>MMMMTMRVQCILSVTVIKKTAKASRTCLEGSKCPSVDLEGPGRYRCAAAPHWPATYTSHHLRKHRTHDDFLYYKATTITPGGGRDLSTPHSC</sequence>
<gene>
    <name evidence="1" type="ORF">EVAR_62390_1</name>
</gene>
<dbReference type="AlphaFoldDB" id="A0A4C1Z020"/>
<accession>A0A4C1Z020</accession>
<comment type="caution">
    <text evidence="1">The sequence shown here is derived from an EMBL/GenBank/DDBJ whole genome shotgun (WGS) entry which is preliminary data.</text>
</comment>
<evidence type="ECO:0000313" key="1">
    <source>
        <dbReference type="EMBL" id="GBP80860.1"/>
    </source>
</evidence>
<evidence type="ECO:0000313" key="2">
    <source>
        <dbReference type="Proteomes" id="UP000299102"/>
    </source>
</evidence>
<dbReference type="Proteomes" id="UP000299102">
    <property type="component" value="Unassembled WGS sequence"/>
</dbReference>
<protein>
    <submittedName>
        <fullName evidence="1">Uncharacterized protein</fullName>
    </submittedName>
</protein>
<keyword evidence="2" id="KW-1185">Reference proteome</keyword>
<reference evidence="1 2" key="1">
    <citation type="journal article" date="2019" name="Commun. Biol.">
        <title>The bagworm genome reveals a unique fibroin gene that provides high tensile strength.</title>
        <authorList>
            <person name="Kono N."/>
            <person name="Nakamura H."/>
            <person name="Ohtoshi R."/>
            <person name="Tomita M."/>
            <person name="Numata K."/>
            <person name="Arakawa K."/>
        </authorList>
    </citation>
    <scope>NUCLEOTIDE SEQUENCE [LARGE SCALE GENOMIC DNA]</scope>
</reference>
<dbReference type="EMBL" id="BGZK01001485">
    <property type="protein sequence ID" value="GBP80860.1"/>
    <property type="molecule type" value="Genomic_DNA"/>
</dbReference>
<name>A0A4C1Z020_EUMVA</name>
<proteinExistence type="predicted"/>
<organism evidence="1 2">
    <name type="scientific">Eumeta variegata</name>
    <name type="common">Bagworm moth</name>
    <name type="synonym">Eumeta japonica</name>
    <dbReference type="NCBI Taxonomy" id="151549"/>
    <lineage>
        <taxon>Eukaryota</taxon>
        <taxon>Metazoa</taxon>
        <taxon>Ecdysozoa</taxon>
        <taxon>Arthropoda</taxon>
        <taxon>Hexapoda</taxon>
        <taxon>Insecta</taxon>
        <taxon>Pterygota</taxon>
        <taxon>Neoptera</taxon>
        <taxon>Endopterygota</taxon>
        <taxon>Lepidoptera</taxon>
        <taxon>Glossata</taxon>
        <taxon>Ditrysia</taxon>
        <taxon>Tineoidea</taxon>
        <taxon>Psychidae</taxon>
        <taxon>Oiketicinae</taxon>
        <taxon>Eumeta</taxon>
    </lineage>
</organism>